<sequence length="270" mass="28751">MSQYLAEFLGTFFLILIGGGVVAGVVLKDSKAFGSGWNTIVVSWGLAVTFAIYGVGSISGAHINPAVTLGFAFVGEFPWAKVPGYVLSQIAGAFCGAGIVWIFYIPLWSKTDDKISKLATFATVPAIRSYVHNLISEIIGTAVLIFSLLFIGTTNFTEGLNPLVVGALIMVIGFALGGTTGFAINPARDLGPRLAHYLLPIMGKGGSDWRYAWVPILGPILGSFLGASCYQLLYKNDFQIRYGIVMALIAGILISVVVSNIQSQKNQHHG</sequence>
<dbReference type="PANTHER" id="PTHR43829">
    <property type="entry name" value="AQUAPORIN OR AQUAGLYCEROPORIN RELATED"/>
    <property type="match status" value="1"/>
</dbReference>
<dbReference type="NCBIfam" id="TIGR00861">
    <property type="entry name" value="MIP"/>
    <property type="match status" value="1"/>
</dbReference>
<dbReference type="InterPro" id="IPR000425">
    <property type="entry name" value="MIP"/>
</dbReference>
<dbReference type="EMBL" id="JBCDNA010000003">
    <property type="protein sequence ID" value="MEL4457137.1"/>
    <property type="molecule type" value="Genomic_DNA"/>
</dbReference>
<comment type="similarity">
    <text evidence="2 7">Belongs to the MIP/aquaporin (TC 1.A.8) family.</text>
</comment>
<evidence type="ECO:0000256" key="2">
    <source>
        <dbReference type="ARBA" id="ARBA00006175"/>
    </source>
</evidence>
<dbReference type="SUPFAM" id="SSF81338">
    <property type="entry name" value="Aquaporin-like"/>
    <property type="match status" value="1"/>
</dbReference>
<keyword evidence="5 8" id="KW-1133">Transmembrane helix</keyword>
<dbReference type="PANTHER" id="PTHR43829:SF9">
    <property type="entry name" value="AQUAPORIN-9"/>
    <property type="match status" value="1"/>
</dbReference>
<comment type="caution">
    <text evidence="9">The sequence shown here is derived from an EMBL/GenBank/DDBJ whole genome shotgun (WGS) entry which is preliminary data.</text>
</comment>
<evidence type="ECO:0000256" key="3">
    <source>
        <dbReference type="ARBA" id="ARBA00022448"/>
    </source>
</evidence>
<evidence type="ECO:0000256" key="1">
    <source>
        <dbReference type="ARBA" id="ARBA00004141"/>
    </source>
</evidence>
<evidence type="ECO:0000256" key="5">
    <source>
        <dbReference type="ARBA" id="ARBA00022989"/>
    </source>
</evidence>
<keyword evidence="10" id="KW-1185">Reference proteome</keyword>
<feature type="transmembrane region" description="Helical" evidence="8">
    <location>
        <begin position="6"/>
        <end position="27"/>
    </location>
</feature>
<organism evidence="9 10">
    <name type="scientific">Lutimonas vermicola</name>
    <dbReference type="NCBI Taxonomy" id="414288"/>
    <lineage>
        <taxon>Bacteria</taxon>
        <taxon>Pseudomonadati</taxon>
        <taxon>Bacteroidota</taxon>
        <taxon>Flavobacteriia</taxon>
        <taxon>Flavobacteriales</taxon>
        <taxon>Flavobacteriaceae</taxon>
        <taxon>Lutimonas</taxon>
    </lineage>
</organism>
<feature type="transmembrane region" description="Helical" evidence="8">
    <location>
        <begin position="240"/>
        <end position="261"/>
    </location>
</feature>
<dbReference type="InterPro" id="IPR023271">
    <property type="entry name" value="Aquaporin-like"/>
</dbReference>
<name>A0ABU9L5V2_9FLAO</name>
<feature type="transmembrane region" description="Helical" evidence="8">
    <location>
        <begin position="211"/>
        <end position="234"/>
    </location>
</feature>
<dbReference type="Proteomes" id="UP001474120">
    <property type="component" value="Unassembled WGS sequence"/>
</dbReference>
<evidence type="ECO:0000313" key="9">
    <source>
        <dbReference type="EMBL" id="MEL4457137.1"/>
    </source>
</evidence>
<feature type="transmembrane region" description="Helical" evidence="8">
    <location>
        <begin position="163"/>
        <end position="184"/>
    </location>
</feature>
<keyword evidence="3 7" id="KW-0813">Transport</keyword>
<dbReference type="Gene3D" id="1.20.1080.10">
    <property type="entry name" value="Glycerol uptake facilitator protein"/>
    <property type="match status" value="1"/>
</dbReference>
<keyword evidence="6 8" id="KW-0472">Membrane</keyword>
<evidence type="ECO:0000256" key="8">
    <source>
        <dbReference type="SAM" id="Phobius"/>
    </source>
</evidence>
<dbReference type="PROSITE" id="PS00221">
    <property type="entry name" value="MIP"/>
    <property type="match status" value="1"/>
</dbReference>
<accession>A0ABU9L5V2</accession>
<keyword evidence="4 7" id="KW-0812">Transmembrane</keyword>
<evidence type="ECO:0000256" key="7">
    <source>
        <dbReference type="RuleBase" id="RU000477"/>
    </source>
</evidence>
<feature type="transmembrane region" description="Helical" evidence="8">
    <location>
        <begin position="130"/>
        <end position="151"/>
    </location>
</feature>
<comment type="subcellular location">
    <subcellularLocation>
        <location evidence="1">Membrane</location>
        <topology evidence="1">Multi-pass membrane protein</topology>
    </subcellularLocation>
</comment>
<dbReference type="RefSeq" id="WP_342161297.1">
    <property type="nucleotide sequence ID" value="NZ_JBCDNA010000003.1"/>
</dbReference>
<dbReference type="Pfam" id="PF00230">
    <property type="entry name" value="MIP"/>
    <property type="match status" value="1"/>
</dbReference>
<feature type="transmembrane region" description="Helical" evidence="8">
    <location>
        <begin position="83"/>
        <end position="109"/>
    </location>
</feature>
<evidence type="ECO:0000256" key="4">
    <source>
        <dbReference type="ARBA" id="ARBA00022692"/>
    </source>
</evidence>
<dbReference type="InterPro" id="IPR022357">
    <property type="entry name" value="MIP_CS"/>
</dbReference>
<dbReference type="PRINTS" id="PR00783">
    <property type="entry name" value="MINTRINSICP"/>
</dbReference>
<dbReference type="InterPro" id="IPR050363">
    <property type="entry name" value="MIP/Aquaporin"/>
</dbReference>
<feature type="transmembrane region" description="Helical" evidence="8">
    <location>
        <begin position="39"/>
        <end position="63"/>
    </location>
</feature>
<evidence type="ECO:0000256" key="6">
    <source>
        <dbReference type="ARBA" id="ARBA00023136"/>
    </source>
</evidence>
<protein>
    <submittedName>
        <fullName evidence="9">MIP/aquaporin family protein</fullName>
    </submittedName>
</protein>
<gene>
    <name evidence="9" type="ORF">AABB81_14615</name>
</gene>
<proteinExistence type="inferred from homology"/>
<reference evidence="9 10" key="1">
    <citation type="submission" date="2024-04" db="EMBL/GenBank/DDBJ databases">
        <title>whole genome sequencing of Lutimonas vermicola strain IMCC1616.</title>
        <authorList>
            <person name="Bae S.S."/>
        </authorList>
    </citation>
    <scope>NUCLEOTIDE SEQUENCE [LARGE SCALE GENOMIC DNA]</scope>
    <source>
        <strain evidence="9 10">IMCC1616</strain>
    </source>
</reference>
<evidence type="ECO:0000313" key="10">
    <source>
        <dbReference type="Proteomes" id="UP001474120"/>
    </source>
</evidence>